<organism evidence="2 3">
    <name type="scientific">Rhipicephalus microplus</name>
    <name type="common">Cattle tick</name>
    <name type="synonym">Boophilus microplus</name>
    <dbReference type="NCBI Taxonomy" id="6941"/>
    <lineage>
        <taxon>Eukaryota</taxon>
        <taxon>Metazoa</taxon>
        <taxon>Ecdysozoa</taxon>
        <taxon>Arthropoda</taxon>
        <taxon>Chelicerata</taxon>
        <taxon>Arachnida</taxon>
        <taxon>Acari</taxon>
        <taxon>Parasitiformes</taxon>
        <taxon>Ixodida</taxon>
        <taxon>Ixodoidea</taxon>
        <taxon>Ixodidae</taxon>
        <taxon>Rhipicephalinae</taxon>
        <taxon>Rhipicephalus</taxon>
        <taxon>Boophilus</taxon>
    </lineage>
</organism>
<sequence>MLHLCDGWRLNSGARKLAGRQRARADFPAGFPCSGVVERFDECGSCVGLCRERLCVASLASSGASYIFGPSLFVVRVASKPAACVLSCGASARNVRRNGVCRALSHERGVMPGAKKIVCGAHQGISVACRGGRIFGLPSRRPEPTRQSSDPRGGATAWALVRRRTSQRMAAKSTSTTFGA</sequence>
<evidence type="ECO:0000313" key="2">
    <source>
        <dbReference type="EMBL" id="KAH8019534.1"/>
    </source>
</evidence>
<comment type="caution">
    <text evidence="2">The sequence shown here is derived from an EMBL/GenBank/DDBJ whole genome shotgun (WGS) entry which is preliminary data.</text>
</comment>
<name>A0A9J6DCH8_RHIMP</name>
<proteinExistence type="predicted"/>
<evidence type="ECO:0000313" key="3">
    <source>
        <dbReference type="Proteomes" id="UP000821866"/>
    </source>
</evidence>
<feature type="region of interest" description="Disordered" evidence="1">
    <location>
        <begin position="137"/>
        <end position="156"/>
    </location>
</feature>
<accession>A0A9J6DCH8</accession>
<dbReference type="EMBL" id="JABSTU010000010">
    <property type="protein sequence ID" value="KAH8019534.1"/>
    <property type="molecule type" value="Genomic_DNA"/>
</dbReference>
<reference evidence="2" key="2">
    <citation type="submission" date="2021-09" db="EMBL/GenBank/DDBJ databases">
        <authorList>
            <person name="Jia N."/>
            <person name="Wang J."/>
            <person name="Shi W."/>
            <person name="Du L."/>
            <person name="Sun Y."/>
            <person name="Zhan W."/>
            <person name="Jiang J."/>
            <person name="Wang Q."/>
            <person name="Zhang B."/>
            <person name="Ji P."/>
            <person name="Sakyi L.B."/>
            <person name="Cui X."/>
            <person name="Yuan T."/>
            <person name="Jiang B."/>
            <person name="Yang W."/>
            <person name="Lam T.T.-Y."/>
            <person name="Chang Q."/>
            <person name="Ding S."/>
            <person name="Wang X."/>
            <person name="Zhu J."/>
            <person name="Ruan X."/>
            <person name="Zhao L."/>
            <person name="Wei J."/>
            <person name="Que T."/>
            <person name="Du C."/>
            <person name="Cheng J."/>
            <person name="Dai P."/>
            <person name="Han X."/>
            <person name="Huang E."/>
            <person name="Gao Y."/>
            <person name="Liu J."/>
            <person name="Shao H."/>
            <person name="Ye R."/>
            <person name="Li L."/>
            <person name="Wei W."/>
            <person name="Wang X."/>
            <person name="Wang C."/>
            <person name="Huo Q."/>
            <person name="Li W."/>
            <person name="Guo W."/>
            <person name="Chen H."/>
            <person name="Chen S."/>
            <person name="Zhou L."/>
            <person name="Zhou L."/>
            <person name="Ni X."/>
            <person name="Tian J."/>
            <person name="Zhou Y."/>
            <person name="Sheng Y."/>
            <person name="Liu T."/>
            <person name="Pan Y."/>
            <person name="Xia L."/>
            <person name="Li J."/>
            <person name="Zhao F."/>
            <person name="Cao W."/>
        </authorList>
    </citation>
    <scope>NUCLEOTIDE SEQUENCE</scope>
    <source>
        <strain evidence="2">Rmic-2018</strain>
        <tissue evidence="2">Larvae</tissue>
    </source>
</reference>
<reference evidence="2" key="1">
    <citation type="journal article" date="2020" name="Cell">
        <title>Large-Scale Comparative Analyses of Tick Genomes Elucidate Their Genetic Diversity and Vector Capacities.</title>
        <authorList>
            <consortium name="Tick Genome and Microbiome Consortium (TIGMIC)"/>
            <person name="Jia N."/>
            <person name="Wang J."/>
            <person name="Shi W."/>
            <person name="Du L."/>
            <person name="Sun Y."/>
            <person name="Zhan W."/>
            <person name="Jiang J.F."/>
            <person name="Wang Q."/>
            <person name="Zhang B."/>
            <person name="Ji P."/>
            <person name="Bell-Sakyi L."/>
            <person name="Cui X.M."/>
            <person name="Yuan T.T."/>
            <person name="Jiang B.G."/>
            <person name="Yang W.F."/>
            <person name="Lam T.T."/>
            <person name="Chang Q.C."/>
            <person name="Ding S.J."/>
            <person name="Wang X.J."/>
            <person name="Zhu J.G."/>
            <person name="Ruan X.D."/>
            <person name="Zhao L."/>
            <person name="Wei J.T."/>
            <person name="Ye R.Z."/>
            <person name="Que T.C."/>
            <person name="Du C.H."/>
            <person name="Zhou Y.H."/>
            <person name="Cheng J.X."/>
            <person name="Dai P.F."/>
            <person name="Guo W.B."/>
            <person name="Han X.H."/>
            <person name="Huang E.J."/>
            <person name="Li L.F."/>
            <person name="Wei W."/>
            <person name="Gao Y.C."/>
            <person name="Liu J.Z."/>
            <person name="Shao H.Z."/>
            <person name="Wang X."/>
            <person name="Wang C.C."/>
            <person name="Yang T.C."/>
            <person name="Huo Q.B."/>
            <person name="Li W."/>
            <person name="Chen H.Y."/>
            <person name="Chen S.E."/>
            <person name="Zhou L.G."/>
            <person name="Ni X.B."/>
            <person name="Tian J.H."/>
            <person name="Sheng Y."/>
            <person name="Liu T."/>
            <person name="Pan Y.S."/>
            <person name="Xia L.Y."/>
            <person name="Li J."/>
            <person name="Zhao F."/>
            <person name="Cao W.C."/>
        </authorList>
    </citation>
    <scope>NUCLEOTIDE SEQUENCE</scope>
    <source>
        <strain evidence="2">Rmic-2018</strain>
    </source>
</reference>
<evidence type="ECO:0000256" key="1">
    <source>
        <dbReference type="SAM" id="MobiDB-lite"/>
    </source>
</evidence>
<gene>
    <name evidence="2" type="ORF">HPB51_019961</name>
</gene>
<dbReference type="Proteomes" id="UP000821866">
    <property type="component" value="Chromosome 8"/>
</dbReference>
<dbReference type="AlphaFoldDB" id="A0A9J6DCH8"/>
<keyword evidence="3" id="KW-1185">Reference proteome</keyword>
<protein>
    <submittedName>
        <fullName evidence="2">Uncharacterized protein</fullName>
    </submittedName>
</protein>